<organism evidence="1 2">
    <name type="scientific">Paenibacillus baimaensis</name>
    <dbReference type="NCBI Taxonomy" id="2982185"/>
    <lineage>
        <taxon>Bacteria</taxon>
        <taxon>Bacillati</taxon>
        <taxon>Bacillota</taxon>
        <taxon>Bacilli</taxon>
        <taxon>Bacillales</taxon>
        <taxon>Paenibacillaceae</taxon>
        <taxon>Paenibacillus</taxon>
    </lineage>
</organism>
<dbReference type="RefSeq" id="WP_262686178.1">
    <property type="nucleotide sequence ID" value="NZ_JAOQIO010000093.1"/>
</dbReference>
<dbReference type="Gene3D" id="2.180.10.10">
    <property type="entry name" value="RHS repeat-associated core"/>
    <property type="match status" value="1"/>
</dbReference>
<dbReference type="EMBL" id="JAOQIO010000093">
    <property type="protein sequence ID" value="MCU6795131.1"/>
    <property type="molecule type" value="Genomic_DNA"/>
</dbReference>
<evidence type="ECO:0008006" key="3">
    <source>
        <dbReference type="Google" id="ProtNLM"/>
    </source>
</evidence>
<evidence type="ECO:0000313" key="1">
    <source>
        <dbReference type="EMBL" id="MCU6795131.1"/>
    </source>
</evidence>
<protein>
    <recommendedName>
        <fullName evidence="3">RHS repeat protein</fullName>
    </recommendedName>
</protein>
<evidence type="ECO:0000313" key="2">
    <source>
        <dbReference type="Proteomes" id="UP001652445"/>
    </source>
</evidence>
<keyword evidence="2" id="KW-1185">Reference proteome</keyword>
<accession>A0ABT2UM88</accession>
<proteinExistence type="predicted"/>
<name>A0ABT2UM88_9BACL</name>
<sequence length="198" mass="22197">MFRGRKTRKLTIMMMLFALILPMLIAGNVEEQSAKIASEYTQASVESAISRPLEPYVPLDWDTNSIVSTEVFGQNEVSQEHGYRYVYDKQGRLDYIKLPSGDVTDVQYDPNGNQTKRLLSFRSLVGDRESGSILNHTSGGDSSSFHSDTIVNYKSWDGSNWTVKMVGGNFIHAPNGDFTNTHISKNIDYVTWDGENGL</sequence>
<dbReference type="Proteomes" id="UP001652445">
    <property type="component" value="Unassembled WGS sequence"/>
</dbReference>
<comment type="caution">
    <text evidence="1">The sequence shown here is derived from an EMBL/GenBank/DDBJ whole genome shotgun (WGS) entry which is preliminary data.</text>
</comment>
<reference evidence="1 2" key="1">
    <citation type="submission" date="2022-09" db="EMBL/GenBank/DDBJ databases">
        <authorList>
            <person name="Han X.L."/>
            <person name="Wang Q."/>
            <person name="Lu T."/>
        </authorList>
    </citation>
    <scope>NUCLEOTIDE SEQUENCE [LARGE SCALE GENOMIC DNA]</scope>
    <source>
        <strain evidence="1 2">WQ 127069</strain>
    </source>
</reference>
<gene>
    <name evidence="1" type="ORF">OB236_23775</name>
</gene>